<feature type="binding site" evidence="10">
    <location>
        <begin position="350"/>
        <end position="352"/>
    </location>
    <ligand>
        <name>substrate</name>
        <note>ligand shared with subunit alpha</note>
    </ligand>
</feature>
<dbReference type="InterPro" id="IPR017866">
    <property type="entry name" value="Succ-CoA_synthase_bsu_CS"/>
</dbReference>
<keyword evidence="10" id="KW-0496">Mitochondrion</keyword>
<sequence length="415" mass="44401">MLSSFRKVGSLARAASAGQKRSLSIHEYQSVKLLNSYGIPTPKSIAASSPQEAFDVAKSFGHNRLVIKAQVLAGGRGKGKFDTGLQGGVHMVDSPEQAKEYAEKMLGSKLITKQTGAGGRICNAVMLAERRDPSHEYYVAVLNDRVTQGVVLVASAQGGMNIEEVAAKDPSAIITTPINFNTGLTKPEALAVAGKLGFKDSAADEAADIFINLYRIFKEKDATQIEINPMAETTDGKVLCMDAKFGFDDNAEFRQQDVFSLRDISQEEASEVEAQKANLNFIKLDGSIGCLVNGAGLAMATMDVLSLHGGNPANFLDVGGGATPETVKKAFEILLADPKVKSIFINIFGGIMRCDYIAEGVIKATKELELKIPLVVRLKGTKENEAKQMIKDSGLKITAFDSLDEAAETAVQFAS</sequence>
<dbReference type="PROSITE" id="PS01217">
    <property type="entry name" value="SUCCINYL_COA_LIG_3"/>
    <property type="match status" value="1"/>
</dbReference>
<dbReference type="FunFam" id="3.40.50.261:FF:000001">
    <property type="entry name" value="Succinate--CoA ligase [ADP-forming] subunit beta"/>
    <property type="match status" value="1"/>
</dbReference>
<evidence type="ECO:0000256" key="11">
    <source>
        <dbReference type="RuleBase" id="RU361258"/>
    </source>
</evidence>
<evidence type="ECO:0000256" key="5">
    <source>
        <dbReference type="ARBA" id="ARBA00022741"/>
    </source>
</evidence>
<dbReference type="HAMAP" id="MF_00558">
    <property type="entry name" value="Succ_CoA_beta"/>
    <property type="match status" value="1"/>
</dbReference>
<evidence type="ECO:0000259" key="12">
    <source>
        <dbReference type="PROSITE" id="PS50975"/>
    </source>
</evidence>
<dbReference type="Gene3D" id="3.30.1490.20">
    <property type="entry name" value="ATP-grasp fold, A domain"/>
    <property type="match status" value="1"/>
</dbReference>
<reference evidence="13" key="1">
    <citation type="submission" date="2022-08" db="EMBL/GenBank/DDBJ databases">
        <authorList>
            <consortium name="DOE Joint Genome Institute"/>
            <person name="Min B."/>
            <person name="Riley R."/>
            <person name="Sierra-Patev S."/>
            <person name="Naranjo-Ortiz M."/>
            <person name="Looney B."/>
            <person name="Konkel Z."/>
            <person name="Slot J.C."/>
            <person name="Sakamoto Y."/>
            <person name="Steenwyk J.L."/>
            <person name="Rokas A."/>
            <person name="Carro J."/>
            <person name="Camarero S."/>
            <person name="Ferreira P."/>
            <person name="Molpeceres G."/>
            <person name="Ruiz-Duenas F.J."/>
            <person name="Serrano A."/>
            <person name="Henrissat B."/>
            <person name="Drula E."/>
            <person name="Hughes K.W."/>
            <person name="Mata J.L."/>
            <person name="Ishikawa N.K."/>
            <person name="Vargas-Isla R."/>
            <person name="Ushijima S."/>
            <person name="Smith C.A."/>
            <person name="Ahrendt S."/>
            <person name="Andreopoulos W."/>
            <person name="He G."/>
            <person name="Labutti K."/>
            <person name="Lipzen A."/>
            <person name="Ng V."/>
            <person name="Sandor L."/>
            <person name="Barry K."/>
            <person name="Martinez A.T."/>
            <person name="Xiao Y."/>
            <person name="Gibbons J.G."/>
            <person name="Terashima K."/>
            <person name="Hibbett D.S."/>
            <person name="Grigoriev I.V."/>
        </authorList>
    </citation>
    <scope>NUCLEOTIDE SEQUENCE</scope>
    <source>
        <strain evidence="13">Sp2 HRB7682 ss15</strain>
    </source>
</reference>
<evidence type="ECO:0000256" key="7">
    <source>
        <dbReference type="ARBA" id="ARBA00022842"/>
    </source>
</evidence>
<gene>
    <name evidence="13" type="ORF">C8J55DRAFT_505381</name>
</gene>
<comment type="catalytic activity">
    <reaction evidence="10">
        <text>succinate + ATP + CoA = succinyl-CoA + ADP + phosphate</text>
        <dbReference type="Rhea" id="RHEA:17661"/>
        <dbReference type="ChEBI" id="CHEBI:30031"/>
        <dbReference type="ChEBI" id="CHEBI:30616"/>
        <dbReference type="ChEBI" id="CHEBI:43474"/>
        <dbReference type="ChEBI" id="CHEBI:57287"/>
        <dbReference type="ChEBI" id="CHEBI:57292"/>
        <dbReference type="ChEBI" id="CHEBI:456216"/>
        <dbReference type="EC" id="6.2.1.5"/>
    </reaction>
</comment>
<feature type="domain" description="ATP-grasp" evidence="12">
    <location>
        <begin position="31"/>
        <end position="283"/>
    </location>
</feature>
<comment type="subunit">
    <text evidence="9">Heterodimer of an alpha and a beta subunit. The beta subunit determines specificity for GTP.</text>
</comment>
<dbReference type="AlphaFoldDB" id="A0A9W9AUS9"/>
<dbReference type="GO" id="GO:0000287">
    <property type="term" value="F:magnesium ion binding"/>
    <property type="evidence" value="ECO:0007669"/>
    <property type="project" value="UniProtKB-UniRule"/>
</dbReference>
<accession>A0A9W9AUS9</accession>
<dbReference type="EMBL" id="JANVFS010000007">
    <property type="protein sequence ID" value="KAJ4489555.1"/>
    <property type="molecule type" value="Genomic_DNA"/>
</dbReference>
<dbReference type="FunFam" id="3.30.1490.20:FF:000004">
    <property type="entry name" value="Succinate--CoA ligase [ADP-forming] subunit beta, mitochondrial"/>
    <property type="match status" value="1"/>
</dbReference>
<reference evidence="13" key="2">
    <citation type="journal article" date="2023" name="Proc. Natl. Acad. Sci. U.S.A.">
        <title>A global phylogenomic analysis of the shiitake genus Lentinula.</title>
        <authorList>
            <person name="Sierra-Patev S."/>
            <person name="Min B."/>
            <person name="Naranjo-Ortiz M."/>
            <person name="Looney B."/>
            <person name="Konkel Z."/>
            <person name="Slot J.C."/>
            <person name="Sakamoto Y."/>
            <person name="Steenwyk J.L."/>
            <person name="Rokas A."/>
            <person name="Carro J."/>
            <person name="Camarero S."/>
            <person name="Ferreira P."/>
            <person name="Molpeceres G."/>
            <person name="Ruiz-Duenas F.J."/>
            <person name="Serrano A."/>
            <person name="Henrissat B."/>
            <person name="Drula E."/>
            <person name="Hughes K.W."/>
            <person name="Mata J.L."/>
            <person name="Ishikawa N.K."/>
            <person name="Vargas-Isla R."/>
            <person name="Ushijima S."/>
            <person name="Smith C.A."/>
            <person name="Donoghue J."/>
            <person name="Ahrendt S."/>
            <person name="Andreopoulos W."/>
            <person name="He G."/>
            <person name="LaButti K."/>
            <person name="Lipzen A."/>
            <person name="Ng V."/>
            <person name="Riley R."/>
            <person name="Sandor L."/>
            <person name="Barry K."/>
            <person name="Martinez A.T."/>
            <person name="Xiao Y."/>
            <person name="Gibbons J.G."/>
            <person name="Terashima K."/>
            <person name="Grigoriev I.V."/>
            <person name="Hibbett D."/>
        </authorList>
    </citation>
    <scope>NUCLEOTIDE SEQUENCE</scope>
    <source>
        <strain evidence="13">Sp2 HRB7682 ss15</strain>
    </source>
</reference>
<comment type="similarity">
    <text evidence="10 11">Belongs to the succinate/malate CoA ligase beta subunit family.</text>
</comment>
<dbReference type="GO" id="GO:0006099">
    <property type="term" value="P:tricarboxylic acid cycle"/>
    <property type="evidence" value="ECO:0007669"/>
    <property type="project" value="UniProtKB-UniRule"/>
</dbReference>
<keyword evidence="4 10" id="KW-0479">Metal-binding</keyword>
<dbReference type="PIRSF" id="PIRSF001554">
    <property type="entry name" value="SucCS_beta"/>
    <property type="match status" value="1"/>
</dbReference>
<evidence type="ECO:0000256" key="4">
    <source>
        <dbReference type="ARBA" id="ARBA00022723"/>
    </source>
</evidence>
<dbReference type="Pfam" id="PF00549">
    <property type="entry name" value="Ligase_CoA"/>
    <property type="match status" value="1"/>
</dbReference>
<evidence type="ECO:0000256" key="9">
    <source>
        <dbReference type="ARBA" id="ARBA00063570"/>
    </source>
</evidence>
<organism evidence="13 14">
    <name type="scientific">Lentinula lateritia</name>
    <dbReference type="NCBI Taxonomy" id="40482"/>
    <lineage>
        <taxon>Eukaryota</taxon>
        <taxon>Fungi</taxon>
        <taxon>Dikarya</taxon>
        <taxon>Basidiomycota</taxon>
        <taxon>Agaricomycotina</taxon>
        <taxon>Agaricomycetes</taxon>
        <taxon>Agaricomycetidae</taxon>
        <taxon>Agaricales</taxon>
        <taxon>Marasmiineae</taxon>
        <taxon>Omphalotaceae</taxon>
        <taxon>Lentinula</taxon>
    </lineage>
</organism>
<comment type="function">
    <text evidence="10">Succinyl-CoA synthetase functions in the citric acid cycle (TCA), coupling the hydrolysis of succinyl-CoA to the synthesis of ATP and thus represents the only step of substrate-level phosphorylation in the TCA. The beta subunit provides nucleotide specificity of the enzyme and binds the substrate succinate, while the binding sites for coenzyme A and phosphate are found in the alpha subunit.</text>
</comment>
<dbReference type="InterPro" id="IPR016102">
    <property type="entry name" value="Succinyl-CoA_synth-like"/>
</dbReference>
<dbReference type="GO" id="GO:0005739">
    <property type="term" value="C:mitochondrion"/>
    <property type="evidence" value="ECO:0007669"/>
    <property type="project" value="UniProtKB-SubCell"/>
</dbReference>
<dbReference type="GO" id="GO:0005524">
    <property type="term" value="F:ATP binding"/>
    <property type="evidence" value="ECO:0007669"/>
    <property type="project" value="UniProtKB-UniRule"/>
</dbReference>
<name>A0A9W9AUS9_9AGAR</name>
<feature type="binding site" evidence="10">
    <location>
        <position position="293"/>
    </location>
    <ligand>
        <name>substrate</name>
        <note>ligand shared with subunit alpha</note>
    </ligand>
</feature>
<evidence type="ECO:0000313" key="13">
    <source>
        <dbReference type="EMBL" id="KAJ4489555.1"/>
    </source>
</evidence>
<dbReference type="PROSITE" id="PS50975">
    <property type="entry name" value="ATP_GRASP"/>
    <property type="match status" value="1"/>
</dbReference>
<comment type="cofactor">
    <cofactor evidence="10">
        <name>Mg(2+)</name>
        <dbReference type="ChEBI" id="CHEBI:18420"/>
    </cofactor>
    <text evidence="10">Binds 1 Mg(2+) ion per subunit.</text>
</comment>
<comment type="caution">
    <text evidence="13">The sequence shown here is derived from an EMBL/GenBank/DDBJ whole genome shotgun (WGS) entry which is preliminary data.</text>
</comment>
<feature type="binding site" evidence="10">
    <location>
        <begin position="75"/>
        <end position="77"/>
    </location>
    <ligand>
        <name>ATP</name>
        <dbReference type="ChEBI" id="CHEBI:30616"/>
    </ligand>
</feature>
<feature type="binding site" evidence="10">
    <location>
        <position position="68"/>
    </location>
    <ligand>
        <name>ATP</name>
        <dbReference type="ChEBI" id="CHEBI:30616"/>
    </ligand>
</feature>
<keyword evidence="2 10" id="KW-0816">Tricarboxylic acid cycle</keyword>
<dbReference type="GO" id="GO:0042709">
    <property type="term" value="C:succinate-CoA ligase complex"/>
    <property type="evidence" value="ECO:0007669"/>
    <property type="project" value="TreeGrafter"/>
</dbReference>
<evidence type="ECO:0000256" key="10">
    <source>
        <dbReference type="HAMAP-Rule" id="MF_03219"/>
    </source>
</evidence>
<dbReference type="Gene3D" id="3.30.470.20">
    <property type="entry name" value="ATP-grasp fold, B domain"/>
    <property type="match status" value="1"/>
</dbReference>
<evidence type="ECO:0000256" key="8">
    <source>
        <dbReference type="ARBA" id="ARBA00022946"/>
    </source>
</evidence>
<keyword evidence="7 10" id="KW-0460">Magnesium</keyword>
<dbReference type="NCBIfam" id="TIGR01016">
    <property type="entry name" value="sucCoAbeta"/>
    <property type="match status" value="1"/>
</dbReference>
<keyword evidence="8" id="KW-0809">Transit peptide</keyword>
<dbReference type="NCBIfam" id="NF001913">
    <property type="entry name" value="PRK00696.1"/>
    <property type="match status" value="1"/>
</dbReference>
<dbReference type="Pfam" id="PF08442">
    <property type="entry name" value="ATP-grasp_2"/>
    <property type="match status" value="1"/>
</dbReference>
<keyword evidence="6 10" id="KW-0067">ATP-binding</keyword>
<evidence type="ECO:0000256" key="3">
    <source>
        <dbReference type="ARBA" id="ARBA00022598"/>
    </source>
</evidence>
<dbReference type="Proteomes" id="UP001150238">
    <property type="component" value="Unassembled WGS sequence"/>
</dbReference>
<dbReference type="InterPro" id="IPR011761">
    <property type="entry name" value="ATP-grasp"/>
</dbReference>
<dbReference type="FunFam" id="3.30.470.20:FF:000002">
    <property type="entry name" value="Succinate--CoA ligase [ADP-forming] subunit beta"/>
    <property type="match status" value="1"/>
</dbReference>
<dbReference type="InterPro" id="IPR013650">
    <property type="entry name" value="ATP-grasp_succ-CoA_synth-type"/>
</dbReference>
<evidence type="ECO:0000256" key="6">
    <source>
        <dbReference type="ARBA" id="ARBA00022840"/>
    </source>
</evidence>
<proteinExistence type="inferred from homology"/>
<evidence type="ECO:0000256" key="1">
    <source>
        <dbReference type="ARBA" id="ARBA00005064"/>
    </source>
</evidence>
<feature type="binding site" evidence="10">
    <location>
        <position position="242"/>
    </location>
    <ligand>
        <name>Mg(2+)</name>
        <dbReference type="ChEBI" id="CHEBI:18420"/>
    </ligand>
</feature>
<evidence type="ECO:0000256" key="2">
    <source>
        <dbReference type="ARBA" id="ARBA00022532"/>
    </source>
</evidence>
<dbReference type="InterPro" id="IPR005811">
    <property type="entry name" value="SUCC_ACL_C"/>
</dbReference>
<dbReference type="PANTHER" id="PTHR11815:SF1">
    <property type="entry name" value="SUCCINATE--COA LIGASE [ADP-FORMING] SUBUNIT BETA, MITOCHONDRIAL"/>
    <property type="match status" value="1"/>
</dbReference>
<dbReference type="GO" id="GO:0006104">
    <property type="term" value="P:succinyl-CoA metabolic process"/>
    <property type="evidence" value="ECO:0007669"/>
    <property type="project" value="TreeGrafter"/>
</dbReference>
<feature type="binding site" evidence="10">
    <location>
        <position position="228"/>
    </location>
    <ligand>
        <name>Mg(2+)</name>
        <dbReference type="ChEBI" id="CHEBI:18420"/>
    </ligand>
</feature>
<comment type="pathway">
    <text evidence="1 10">Carbohydrate metabolism; tricarboxylic acid cycle; succinate from succinyl-CoA (ligase route): step 1/1.</text>
</comment>
<dbReference type="GO" id="GO:0004775">
    <property type="term" value="F:succinate-CoA ligase (ADP-forming) activity"/>
    <property type="evidence" value="ECO:0007669"/>
    <property type="project" value="UniProtKB-UniRule"/>
</dbReference>
<dbReference type="SUPFAM" id="SSF56059">
    <property type="entry name" value="Glutathione synthetase ATP-binding domain-like"/>
    <property type="match status" value="1"/>
</dbReference>
<evidence type="ECO:0000313" key="14">
    <source>
        <dbReference type="Proteomes" id="UP001150238"/>
    </source>
</evidence>
<feature type="binding site" evidence="10">
    <location>
        <position position="136"/>
    </location>
    <ligand>
        <name>ATP</name>
        <dbReference type="ChEBI" id="CHEBI:30616"/>
    </ligand>
</feature>
<dbReference type="InterPro" id="IPR013815">
    <property type="entry name" value="ATP_grasp_subdomain_1"/>
</dbReference>
<dbReference type="EC" id="6.2.1.5" evidence="10"/>
<protein>
    <recommendedName>
        <fullName evidence="10">Succinate--CoA ligase [ADP-forming] subunit beta, mitochondrial</fullName>
        <ecNumber evidence="10">6.2.1.5</ecNumber>
    </recommendedName>
    <alternativeName>
        <fullName evidence="10">Succinyl-CoA synthetase beta chain</fullName>
        <shortName evidence="10">SCS-beta</shortName>
    </alternativeName>
</protein>
<dbReference type="PANTHER" id="PTHR11815">
    <property type="entry name" value="SUCCINYL-COA SYNTHETASE BETA CHAIN"/>
    <property type="match status" value="1"/>
</dbReference>
<keyword evidence="3 10" id="KW-0436">Ligase</keyword>
<keyword evidence="5 10" id="KW-0547">Nucleotide-binding</keyword>
<dbReference type="Gene3D" id="3.40.50.261">
    <property type="entry name" value="Succinyl-CoA synthetase domains"/>
    <property type="match status" value="1"/>
</dbReference>
<dbReference type="InterPro" id="IPR005809">
    <property type="entry name" value="Succ_CoA_ligase-like_bsu"/>
</dbReference>
<comment type="subcellular location">
    <subcellularLocation>
        <location evidence="10">Mitochondrion</location>
    </subcellularLocation>
</comment>
<dbReference type="SUPFAM" id="SSF52210">
    <property type="entry name" value="Succinyl-CoA synthetase domains"/>
    <property type="match status" value="1"/>
</dbReference>